<gene>
    <name evidence="1" type="ORF">Z042_13740</name>
</gene>
<keyword evidence="2" id="KW-1185">Reference proteome</keyword>
<dbReference type="KEGG" id="sfo:Z042_13740"/>
<protein>
    <submittedName>
        <fullName evidence="1">Uncharacterized protein</fullName>
    </submittedName>
</protein>
<evidence type="ECO:0000313" key="1">
    <source>
        <dbReference type="EMBL" id="AHG22797.1"/>
    </source>
</evidence>
<name>W0LKD7_9GAMM</name>
<dbReference type="PATRIC" id="fig|1441930.4.peg.2724"/>
<reference evidence="1 2" key="2">
    <citation type="submission" date="2015-03" db="EMBL/GenBank/DDBJ databases">
        <authorList>
            <person name="Chan K.-G."/>
        </authorList>
    </citation>
    <scope>NUCLEOTIDE SEQUENCE [LARGE SCALE GENOMIC DNA]</scope>
    <source>
        <strain evidence="1 2">RB-25</strain>
    </source>
</reference>
<proteinExistence type="predicted"/>
<evidence type="ECO:0000313" key="2">
    <source>
        <dbReference type="Proteomes" id="UP000019030"/>
    </source>
</evidence>
<dbReference type="STRING" id="1441930.Z042_13740"/>
<dbReference type="AlphaFoldDB" id="W0LKD7"/>
<accession>W0LKD7</accession>
<dbReference type="HOGENOM" id="CLU_2144110_0_0_6"/>
<sequence>MCIAPRPEFIKQASFVMLRVHIPSAEIIPLNRYNFMNDIHKYIHSKQEVERQTFRPPLLPGEKQGEYDHVTGEAPPNKVHGFLSWKFELTVLSLRNQKEIMAERGSSAVVNG</sequence>
<dbReference type="Proteomes" id="UP000019030">
    <property type="component" value="Chromosome"/>
</dbReference>
<organism evidence="1 2">
    <name type="scientific">Chania multitudinisentens RB-25</name>
    <dbReference type="NCBI Taxonomy" id="1441930"/>
    <lineage>
        <taxon>Bacteria</taxon>
        <taxon>Pseudomonadati</taxon>
        <taxon>Pseudomonadota</taxon>
        <taxon>Gammaproteobacteria</taxon>
        <taxon>Enterobacterales</taxon>
        <taxon>Yersiniaceae</taxon>
        <taxon>Chania</taxon>
    </lineage>
</organism>
<reference evidence="1 2" key="1">
    <citation type="submission" date="2014-01" db="EMBL/GenBank/DDBJ databases">
        <title>Isolation of Serratia multitudinisentens RB-25 from Ex-Landfill site.</title>
        <authorList>
            <person name="Robson E.H.J."/>
        </authorList>
    </citation>
    <scope>NUCLEOTIDE SEQUENCE [LARGE SCALE GENOMIC DNA]</scope>
    <source>
        <strain evidence="1 2">RB-25</strain>
    </source>
</reference>
<dbReference type="EMBL" id="CP007044">
    <property type="protein sequence ID" value="AHG22797.1"/>
    <property type="molecule type" value="Genomic_DNA"/>
</dbReference>